<dbReference type="InterPro" id="IPR029058">
    <property type="entry name" value="AB_hydrolase_fold"/>
</dbReference>
<evidence type="ECO:0000313" key="5">
    <source>
        <dbReference type="Proteomes" id="UP001336835"/>
    </source>
</evidence>
<dbReference type="Gene3D" id="3.40.50.1820">
    <property type="entry name" value="alpha/beta hydrolase"/>
    <property type="match status" value="1"/>
</dbReference>
<evidence type="ECO:0000256" key="1">
    <source>
        <dbReference type="SAM" id="SignalP"/>
    </source>
</evidence>
<dbReference type="RefSeq" id="WP_330106371.1">
    <property type="nucleotide sequence ID" value="NZ_JAZDQT010000001.1"/>
</dbReference>
<dbReference type="SUPFAM" id="SSF53474">
    <property type="entry name" value="alpha/beta-Hydrolases"/>
    <property type="match status" value="1"/>
</dbReference>
<gene>
    <name evidence="4" type="ORF">VRU48_02625</name>
</gene>
<comment type="caution">
    <text evidence="4">The sequence shown here is derived from an EMBL/GenBank/DDBJ whole genome shotgun (WGS) entry which is preliminary data.</text>
</comment>
<feature type="domain" description="AB hydrolase-1" evidence="2">
    <location>
        <begin position="109"/>
        <end position="246"/>
    </location>
</feature>
<reference evidence="4 5" key="1">
    <citation type="submission" date="2024-01" db="EMBL/GenBank/DDBJ databases">
        <title>Pedobacter sp. nov., isolated from fresh soil.</title>
        <authorList>
            <person name="Le N.T.T."/>
        </authorList>
    </citation>
    <scope>NUCLEOTIDE SEQUENCE [LARGE SCALE GENOMIC DNA]</scope>
    <source>
        <strain evidence="4 5">KR3-3</strain>
    </source>
</reference>
<feature type="domain" description="Peptidase S33 tripeptidyl aminopeptidase-like C-terminal" evidence="3">
    <location>
        <begin position="384"/>
        <end position="450"/>
    </location>
</feature>
<evidence type="ECO:0000313" key="4">
    <source>
        <dbReference type="EMBL" id="MEE1943986.1"/>
    </source>
</evidence>
<accession>A0ABU7I3P7</accession>
<name>A0ABU7I3P7_9SPHI</name>
<dbReference type="PANTHER" id="PTHR43798">
    <property type="entry name" value="MONOACYLGLYCEROL LIPASE"/>
    <property type="match status" value="1"/>
</dbReference>
<organism evidence="4 5">
    <name type="scientific">Pedobacter albus</name>
    <dbReference type="NCBI Taxonomy" id="3113905"/>
    <lineage>
        <taxon>Bacteria</taxon>
        <taxon>Pseudomonadati</taxon>
        <taxon>Bacteroidota</taxon>
        <taxon>Sphingobacteriia</taxon>
        <taxon>Sphingobacteriales</taxon>
        <taxon>Sphingobacteriaceae</taxon>
        <taxon>Pedobacter</taxon>
    </lineage>
</organism>
<dbReference type="EMBL" id="JAZDQT010000001">
    <property type="protein sequence ID" value="MEE1943986.1"/>
    <property type="molecule type" value="Genomic_DNA"/>
</dbReference>
<feature type="chain" id="PRO_5047377405" evidence="1">
    <location>
        <begin position="20"/>
        <end position="479"/>
    </location>
</feature>
<dbReference type="InterPro" id="IPR013595">
    <property type="entry name" value="Pept_S33_TAP-like_C"/>
</dbReference>
<keyword evidence="5" id="KW-1185">Reference proteome</keyword>
<dbReference type="Pfam" id="PF00561">
    <property type="entry name" value="Abhydrolase_1"/>
    <property type="match status" value="1"/>
</dbReference>
<evidence type="ECO:0000259" key="2">
    <source>
        <dbReference type="Pfam" id="PF00561"/>
    </source>
</evidence>
<evidence type="ECO:0000259" key="3">
    <source>
        <dbReference type="Pfam" id="PF08386"/>
    </source>
</evidence>
<keyword evidence="1" id="KW-0732">Signal</keyword>
<sequence length="479" mass="53772">MRVFIVLLYLSLMVQWANAQGYKAEIEPTACPLKIGTGVIAKCGYLVVPENRQKPNGRKIKVPFVFARKADADSTQNVSLYTTGGPGYSTISYISEINATSGFLKFGGFIAFDQRGTKKSIPALESPEIEEAIQRSYRENLNKDSLVLVATQQMRQRLSDQGIDLSAYNTVESAADINDLRTVLHIKQLNLVGISYSGGLMLTVARLYPEMVRTLILNSPLPSYVTYEEHGLFNMNEALDQIFANCDADSTNKALYGNLKKRFQDYFTSITNKHFTISYQEKGSNEKRTITYGKAELLDAIFARMSNGQLKDLPFIIYEMTNGRHEPYVKEVLDEVFAGNPGYTLGMRYSVYCSEQIAFANPQLVKQQEKDLPWFAGYPFNNVNQAICDCWKVKPAPLYMKEALYSKIPVLASAGDADPFCRPFYNRIIKKTMPNAQLLIVHNRGHGAGFGNANSDFLGQFLKNPYQKLVSNDPNIKVE</sequence>
<dbReference type="InterPro" id="IPR000073">
    <property type="entry name" value="AB_hydrolase_1"/>
</dbReference>
<proteinExistence type="predicted"/>
<dbReference type="GO" id="GO:0016787">
    <property type="term" value="F:hydrolase activity"/>
    <property type="evidence" value="ECO:0007669"/>
    <property type="project" value="UniProtKB-KW"/>
</dbReference>
<dbReference type="Proteomes" id="UP001336835">
    <property type="component" value="Unassembled WGS sequence"/>
</dbReference>
<feature type="signal peptide" evidence="1">
    <location>
        <begin position="1"/>
        <end position="19"/>
    </location>
</feature>
<keyword evidence="4" id="KW-0378">Hydrolase</keyword>
<dbReference type="Pfam" id="PF08386">
    <property type="entry name" value="Abhydrolase_4"/>
    <property type="match status" value="1"/>
</dbReference>
<dbReference type="PANTHER" id="PTHR43798:SF27">
    <property type="entry name" value="HYDROLASE ALPHA_BETA HYDROLASE FOLD FAMILY"/>
    <property type="match status" value="1"/>
</dbReference>
<dbReference type="InterPro" id="IPR050266">
    <property type="entry name" value="AB_hydrolase_sf"/>
</dbReference>
<protein>
    <submittedName>
        <fullName evidence="4">Alpha/beta fold hydrolase</fullName>
    </submittedName>
</protein>